<dbReference type="Proteomes" id="UP000000467">
    <property type="component" value="Chromosome"/>
</dbReference>
<evidence type="ECO:0000259" key="6">
    <source>
        <dbReference type="Pfam" id="PF04542"/>
    </source>
</evidence>
<dbReference type="NCBIfam" id="TIGR02937">
    <property type="entry name" value="sigma70-ECF"/>
    <property type="match status" value="1"/>
</dbReference>
<reference evidence="8 9" key="1">
    <citation type="journal article" date="2012" name="BMC Genomics">
        <title>Genome-guided analysis of physiological and morphological traits of the fermentative acetate oxidizer Thermacetogenium phaeum.</title>
        <authorList>
            <person name="Oehler D."/>
            <person name="Poehlein A."/>
            <person name="Leimbach A."/>
            <person name="Muller N."/>
            <person name="Daniel R."/>
            <person name="Gottschalk G."/>
            <person name="Schink B."/>
        </authorList>
    </citation>
    <scope>NUCLEOTIDE SEQUENCE [LARGE SCALE GENOMIC DNA]</scope>
    <source>
        <strain evidence="9">ATCC BAA-254 / DSM 26808 / PB</strain>
    </source>
</reference>
<dbReference type="InterPro" id="IPR036388">
    <property type="entry name" value="WH-like_DNA-bd_sf"/>
</dbReference>
<evidence type="ECO:0000256" key="3">
    <source>
        <dbReference type="ARBA" id="ARBA00023082"/>
    </source>
</evidence>
<evidence type="ECO:0000256" key="4">
    <source>
        <dbReference type="ARBA" id="ARBA00023163"/>
    </source>
</evidence>
<dbReference type="STRING" id="1089553.Tph_c20950"/>
<dbReference type="PANTHER" id="PTHR43133">
    <property type="entry name" value="RNA POLYMERASE ECF-TYPE SIGMA FACTO"/>
    <property type="match status" value="1"/>
</dbReference>
<comment type="similarity">
    <text evidence="1">Belongs to the sigma-70 factor family. ECF subfamily.</text>
</comment>
<keyword evidence="2" id="KW-0805">Transcription regulation</keyword>
<evidence type="ECO:0000259" key="7">
    <source>
        <dbReference type="Pfam" id="PF08281"/>
    </source>
</evidence>
<dbReference type="EMBL" id="CP003732">
    <property type="protein sequence ID" value="AFV12289.1"/>
    <property type="molecule type" value="Genomic_DNA"/>
</dbReference>
<dbReference type="KEGG" id="tpz:Tph_c20950"/>
<evidence type="ECO:0000256" key="5">
    <source>
        <dbReference type="SAM" id="MobiDB-lite"/>
    </source>
</evidence>
<dbReference type="RefSeq" id="WP_015051164.1">
    <property type="nucleotide sequence ID" value="NC_018870.1"/>
</dbReference>
<keyword evidence="9" id="KW-1185">Reference proteome</keyword>
<evidence type="ECO:0000256" key="2">
    <source>
        <dbReference type="ARBA" id="ARBA00023015"/>
    </source>
</evidence>
<evidence type="ECO:0000313" key="9">
    <source>
        <dbReference type="Proteomes" id="UP000000467"/>
    </source>
</evidence>
<dbReference type="GO" id="GO:0003677">
    <property type="term" value="F:DNA binding"/>
    <property type="evidence" value="ECO:0007669"/>
    <property type="project" value="InterPro"/>
</dbReference>
<dbReference type="SUPFAM" id="SSF88659">
    <property type="entry name" value="Sigma3 and sigma4 domains of RNA polymerase sigma factors"/>
    <property type="match status" value="1"/>
</dbReference>
<evidence type="ECO:0000256" key="1">
    <source>
        <dbReference type="ARBA" id="ARBA00010641"/>
    </source>
</evidence>
<dbReference type="InterPro" id="IPR013325">
    <property type="entry name" value="RNA_pol_sigma_r2"/>
</dbReference>
<dbReference type="Pfam" id="PF08281">
    <property type="entry name" value="Sigma70_r4_2"/>
    <property type="match status" value="1"/>
</dbReference>
<dbReference type="Gene3D" id="1.10.10.10">
    <property type="entry name" value="Winged helix-like DNA-binding domain superfamily/Winged helix DNA-binding domain"/>
    <property type="match status" value="1"/>
</dbReference>
<dbReference type="eggNOG" id="COG1595">
    <property type="taxonomic scope" value="Bacteria"/>
</dbReference>
<dbReference type="InterPro" id="IPR039425">
    <property type="entry name" value="RNA_pol_sigma-70-like"/>
</dbReference>
<dbReference type="Gene3D" id="1.10.1740.10">
    <property type="match status" value="1"/>
</dbReference>
<feature type="domain" description="RNA polymerase sigma-70 region 2" evidence="6">
    <location>
        <begin position="24"/>
        <end position="90"/>
    </location>
</feature>
<keyword evidence="3" id="KW-0731">Sigma factor</keyword>
<evidence type="ECO:0000313" key="8">
    <source>
        <dbReference type="EMBL" id="AFV12289.1"/>
    </source>
</evidence>
<dbReference type="Pfam" id="PF04542">
    <property type="entry name" value="Sigma70_r2"/>
    <property type="match status" value="1"/>
</dbReference>
<dbReference type="InterPro" id="IPR014284">
    <property type="entry name" value="RNA_pol_sigma-70_dom"/>
</dbReference>
<dbReference type="HOGENOM" id="CLU_047691_3_0_9"/>
<keyword evidence="4" id="KW-0804">Transcription</keyword>
<organism evidence="8 9">
    <name type="scientific">Thermacetogenium phaeum (strain ATCC BAA-254 / DSM 26808 / PB)</name>
    <dbReference type="NCBI Taxonomy" id="1089553"/>
    <lineage>
        <taxon>Bacteria</taxon>
        <taxon>Bacillati</taxon>
        <taxon>Bacillota</taxon>
        <taxon>Clostridia</taxon>
        <taxon>Thermoanaerobacterales</taxon>
        <taxon>Thermoanaerobacteraceae</taxon>
        <taxon>Thermacetogenium</taxon>
    </lineage>
</organism>
<sequence>MENPTDQDLVRQTLSGDVRSFEKIVKRYQYTVFGIAFRLLKNKEEAEDITQETFLRCYQNLDKYDQGRPFAPWIRRIASNLAVSRLRQQRLRQLLPWDYVSRTLSRHQGCYSDPERALENADDRQEMAGYLKKLKPLDQLVVILRYYEDLDYEEIAYILNTTRNNVEVRLSRARRKLRRLIAESQGEVKQCSPAKKQKNSSISTSTESWMR</sequence>
<name>K4LWC5_THEPS</name>
<feature type="compositionally biased region" description="Polar residues" evidence="5">
    <location>
        <begin position="199"/>
        <end position="211"/>
    </location>
</feature>
<dbReference type="SUPFAM" id="SSF88946">
    <property type="entry name" value="Sigma2 domain of RNA polymerase sigma factors"/>
    <property type="match status" value="1"/>
</dbReference>
<dbReference type="AlphaFoldDB" id="K4LWC5"/>
<dbReference type="InterPro" id="IPR013249">
    <property type="entry name" value="RNA_pol_sigma70_r4_t2"/>
</dbReference>
<dbReference type="PANTHER" id="PTHR43133:SF51">
    <property type="entry name" value="RNA POLYMERASE SIGMA FACTOR"/>
    <property type="match status" value="1"/>
</dbReference>
<dbReference type="InterPro" id="IPR007627">
    <property type="entry name" value="RNA_pol_sigma70_r2"/>
</dbReference>
<accession>K4LWC5</accession>
<dbReference type="InterPro" id="IPR013324">
    <property type="entry name" value="RNA_pol_sigma_r3/r4-like"/>
</dbReference>
<dbReference type="CDD" id="cd06171">
    <property type="entry name" value="Sigma70_r4"/>
    <property type="match status" value="1"/>
</dbReference>
<dbReference type="GO" id="GO:0006352">
    <property type="term" value="P:DNA-templated transcription initiation"/>
    <property type="evidence" value="ECO:0007669"/>
    <property type="project" value="InterPro"/>
</dbReference>
<gene>
    <name evidence="8" type="ordered locus">Tph_c20950</name>
</gene>
<dbReference type="GO" id="GO:0016987">
    <property type="term" value="F:sigma factor activity"/>
    <property type="evidence" value="ECO:0007669"/>
    <property type="project" value="UniProtKB-KW"/>
</dbReference>
<proteinExistence type="inferred from homology"/>
<protein>
    <submittedName>
        <fullName evidence="8">Putative RNA polymerase sigma-70</fullName>
    </submittedName>
</protein>
<feature type="domain" description="RNA polymerase sigma factor 70 region 4 type 2" evidence="7">
    <location>
        <begin position="128"/>
        <end position="177"/>
    </location>
</feature>
<feature type="region of interest" description="Disordered" evidence="5">
    <location>
        <begin position="188"/>
        <end position="211"/>
    </location>
</feature>